<evidence type="ECO:0000256" key="6">
    <source>
        <dbReference type="ARBA" id="ARBA00023004"/>
    </source>
</evidence>
<dbReference type="Gene3D" id="3.40.50.280">
    <property type="entry name" value="Cobalamin-binding domain"/>
    <property type="match status" value="1"/>
</dbReference>
<feature type="region of interest" description="Disordered" evidence="8">
    <location>
        <begin position="1"/>
        <end position="26"/>
    </location>
</feature>
<evidence type="ECO:0000256" key="3">
    <source>
        <dbReference type="ARBA" id="ARBA00022679"/>
    </source>
</evidence>
<dbReference type="GO" id="GO:0003824">
    <property type="term" value="F:catalytic activity"/>
    <property type="evidence" value="ECO:0007669"/>
    <property type="project" value="InterPro"/>
</dbReference>
<dbReference type="EMBL" id="WXEY01000015">
    <property type="protein sequence ID" value="MZP30588.1"/>
    <property type="molecule type" value="Genomic_DNA"/>
</dbReference>
<dbReference type="SUPFAM" id="SSF102114">
    <property type="entry name" value="Radical SAM enzymes"/>
    <property type="match status" value="1"/>
</dbReference>
<gene>
    <name evidence="11" type="ORF">GTO91_12775</name>
</gene>
<comment type="cofactor">
    <cofactor evidence="1">
        <name>[4Fe-4S] cluster</name>
        <dbReference type="ChEBI" id="CHEBI:49883"/>
    </cofactor>
</comment>
<dbReference type="InterPro" id="IPR051198">
    <property type="entry name" value="BchE-like"/>
</dbReference>
<evidence type="ECO:0000256" key="2">
    <source>
        <dbReference type="ARBA" id="ARBA00022603"/>
    </source>
</evidence>
<dbReference type="Pfam" id="PF04055">
    <property type="entry name" value="Radical_SAM"/>
    <property type="match status" value="1"/>
</dbReference>
<dbReference type="OrthoDB" id="9815044at2"/>
<keyword evidence="5" id="KW-0479">Metal-binding</keyword>
<dbReference type="RefSeq" id="WP_161259107.1">
    <property type="nucleotide sequence ID" value="NZ_WXEY01000015.1"/>
</dbReference>
<dbReference type="InterPro" id="IPR006158">
    <property type="entry name" value="Cobalamin-bd"/>
</dbReference>
<dbReference type="AlphaFoldDB" id="A0A845LA60"/>
<evidence type="ECO:0000313" key="11">
    <source>
        <dbReference type="EMBL" id="MZP30588.1"/>
    </source>
</evidence>
<evidence type="ECO:0000259" key="10">
    <source>
        <dbReference type="PROSITE" id="PS51918"/>
    </source>
</evidence>
<dbReference type="PANTHER" id="PTHR43409">
    <property type="entry name" value="ANAEROBIC MAGNESIUM-PROTOPORPHYRIN IX MONOMETHYL ESTER CYCLASE-RELATED"/>
    <property type="match status" value="1"/>
</dbReference>
<dbReference type="PANTHER" id="PTHR43409:SF7">
    <property type="entry name" value="BLL1977 PROTEIN"/>
    <property type="match status" value="1"/>
</dbReference>
<dbReference type="InterPro" id="IPR058240">
    <property type="entry name" value="rSAM_sf"/>
</dbReference>
<dbReference type="CDD" id="cd01335">
    <property type="entry name" value="Radical_SAM"/>
    <property type="match status" value="1"/>
</dbReference>
<dbReference type="GO" id="GO:0031419">
    <property type="term" value="F:cobalamin binding"/>
    <property type="evidence" value="ECO:0007669"/>
    <property type="project" value="InterPro"/>
</dbReference>
<evidence type="ECO:0000256" key="7">
    <source>
        <dbReference type="ARBA" id="ARBA00023014"/>
    </source>
</evidence>
<proteinExistence type="predicted"/>
<dbReference type="InterPro" id="IPR023404">
    <property type="entry name" value="rSAM_horseshoe"/>
</dbReference>
<organism evidence="11 12">
    <name type="scientific">Heliomicrobium undosum</name>
    <dbReference type="NCBI Taxonomy" id="121734"/>
    <lineage>
        <taxon>Bacteria</taxon>
        <taxon>Bacillati</taxon>
        <taxon>Bacillota</taxon>
        <taxon>Clostridia</taxon>
        <taxon>Eubacteriales</taxon>
        <taxon>Heliobacteriaceae</taxon>
        <taxon>Heliomicrobium</taxon>
    </lineage>
</organism>
<dbReference type="PROSITE" id="PS51918">
    <property type="entry name" value="RADICAL_SAM"/>
    <property type="match status" value="1"/>
</dbReference>
<keyword evidence="6" id="KW-0408">Iron</keyword>
<dbReference type="PROSITE" id="PS51332">
    <property type="entry name" value="B12_BINDING"/>
    <property type="match status" value="1"/>
</dbReference>
<evidence type="ECO:0000256" key="5">
    <source>
        <dbReference type="ARBA" id="ARBA00022723"/>
    </source>
</evidence>
<feature type="domain" description="Radical SAM core" evidence="10">
    <location>
        <begin position="211"/>
        <end position="440"/>
    </location>
</feature>
<keyword evidence="7" id="KW-0411">Iron-sulfur</keyword>
<evidence type="ECO:0000313" key="12">
    <source>
        <dbReference type="Proteomes" id="UP000463470"/>
    </source>
</evidence>
<dbReference type="InterPro" id="IPR007197">
    <property type="entry name" value="rSAM"/>
</dbReference>
<dbReference type="InterPro" id="IPR006638">
    <property type="entry name" value="Elp3/MiaA/NifB-like_rSAM"/>
</dbReference>
<accession>A0A845LA60</accession>
<dbReference type="SFLD" id="SFLDG01082">
    <property type="entry name" value="B12-binding_domain_containing"/>
    <property type="match status" value="1"/>
</dbReference>
<dbReference type="Pfam" id="PF02310">
    <property type="entry name" value="B12-binding"/>
    <property type="match status" value="1"/>
</dbReference>
<keyword evidence="3" id="KW-0808">Transferase</keyword>
<name>A0A845LA60_9FIRM</name>
<evidence type="ECO:0000256" key="8">
    <source>
        <dbReference type="SAM" id="MobiDB-lite"/>
    </source>
</evidence>
<keyword evidence="12" id="KW-1185">Reference proteome</keyword>
<keyword evidence="4" id="KW-0949">S-adenosyl-L-methionine</keyword>
<protein>
    <submittedName>
        <fullName evidence="11">Radical SAM protein</fullName>
    </submittedName>
</protein>
<feature type="domain" description="B12-binding" evidence="9">
    <location>
        <begin position="31"/>
        <end position="169"/>
    </location>
</feature>
<sequence length="632" mass="71716">MEQGRFEQGKTERRERGERLERRESGQKPVRGRIMLLYMQRLGVGNLHEITEPLGLGCLAAFVEERGYAAQVYSGPLHDAWEAVQAEMGQNGLDALGLYCDFENQSAVESFSRKVKEIWPIRVFIGGPQAVALGKGFVMRSRCDGVVRGEGEHPLHRLLEFFLHGEGSLKEIPGLAYVDTQGEWASNPPGPPLRDLDRLPILKSWEARTSRRNSKNLAVLSGRGCPFHCAFCYEGSVPGKVRLRSVDHVIGEIRQALAHRPSIRYIWFADDTFTLDPRRMAEFSRALTELRKEHDFVWFCECHPSTLIRWPDMLEMMIEAGLVRMQIGIESGSAEVLALYRKQAGKEEIEKVVRLAMEKGLPQLTGNIIVGGAAESRETFEDTKRFAQGLLELGPGMVDITSTFFIPLPNTAISEDPGAFGLRLLDRECLTSIGDIAVVETESLTRWEITAMRMEFTRHVLTVMNGLYSEGKIPEERVALDFRLKDLYGIESNWLQLIYRRQIQPNHDDLVSNIAKNPFERNYSTMLDRGAARPSTAISPEELDHWRPQRVIELWTVVDESRGYPQIGGYVLSPLEYALLLYATGKLTRKEALERVYEQFGDRFDGVDDFNAVAGKILLSFEERYWLVYAPL</sequence>
<evidence type="ECO:0000256" key="1">
    <source>
        <dbReference type="ARBA" id="ARBA00001966"/>
    </source>
</evidence>
<evidence type="ECO:0000259" key="9">
    <source>
        <dbReference type="PROSITE" id="PS51332"/>
    </source>
</evidence>
<dbReference type="InterPro" id="IPR034466">
    <property type="entry name" value="Methyltransferase_Class_B"/>
</dbReference>
<dbReference type="Proteomes" id="UP000463470">
    <property type="component" value="Unassembled WGS sequence"/>
</dbReference>
<dbReference type="SFLD" id="SFLDS00029">
    <property type="entry name" value="Radical_SAM"/>
    <property type="match status" value="1"/>
</dbReference>
<comment type="caution">
    <text evidence="11">The sequence shown here is derived from an EMBL/GenBank/DDBJ whole genome shotgun (WGS) entry which is preliminary data.</text>
</comment>
<dbReference type="SMART" id="SM00729">
    <property type="entry name" value="Elp3"/>
    <property type="match status" value="1"/>
</dbReference>
<dbReference type="Gene3D" id="3.80.30.20">
    <property type="entry name" value="tm_1862 like domain"/>
    <property type="match status" value="1"/>
</dbReference>
<evidence type="ECO:0000256" key="4">
    <source>
        <dbReference type="ARBA" id="ARBA00022691"/>
    </source>
</evidence>
<dbReference type="GO" id="GO:0051539">
    <property type="term" value="F:4 iron, 4 sulfur cluster binding"/>
    <property type="evidence" value="ECO:0007669"/>
    <property type="project" value="UniProtKB-KW"/>
</dbReference>
<dbReference type="GO" id="GO:0046872">
    <property type="term" value="F:metal ion binding"/>
    <property type="evidence" value="ECO:0007669"/>
    <property type="project" value="UniProtKB-KW"/>
</dbReference>
<reference evidence="11 12" key="1">
    <citation type="submission" date="2020-01" db="EMBL/GenBank/DDBJ databases">
        <title>Whole-genome sequence of Heliobacterium undosum DSM 13378.</title>
        <authorList>
            <person name="Kyndt J.A."/>
            <person name="Meyer T.E."/>
        </authorList>
    </citation>
    <scope>NUCLEOTIDE SEQUENCE [LARGE SCALE GENOMIC DNA]</scope>
    <source>
        <strain evidence="11 12">DSM 13378</strain>
    </source>
</reference>
<keyword evidence="2" id="KW-0489">Methyltransferase</keyword>
<dbReference type="SFLD" id="SFLDG01123">
    <property type="entry name" value="methyltransferase_(Class_B)"/>
    <property type="match status" value="1"/>
</dbReference>